<evidence type="ECO:0000313" key="3">
    <source>
        <dbReference type="EMBL" id="RUO78611.1"/>
    </source>
</evidence>
<dbReference type="EMBL" id="PIQG01000002">
    <property type="protein sequence ID" value="RUO78611.1"/>
    <property type="molecule type" value="Genomic_DNA"/>
</dbReference>
<feature type="domain" description="Aminotransferase class V" evidence="2">
    <location>
        <begin position="31"/>
        <end position="357"/>
    </location>
</feature>
<dbReference type="Proteomes" id="UP000288279">
    <property type="component" value="Unassembled WGS sequence"/>
</dbReference>
<dbReference type="InterPro" id="IPR015424">
    <property type="entry name" value="PyrdxlP-dep_Trfase"/>
</dbReference>
<reference evidence="3 4" key="1">
    <citation type="journal article" date="2011" name="Front. Microbiol.">
        <title>Genomic signatures of strain selection and enhancement in Bacillus atrophaeus var. globigii, a historical biowarfare simulant.</title>
        <authorList>
            <person name="Gibbons H.S."/>
            <person name="Broomall S.M."/>
            <person name="McNew L.A."/>
            <person name="Daligault H."/>
            <person name="Chapman C."/>
            <person name="Bruce D."/>
            <person name="Karavis M."/>
            <person name="Krepps M."/>
            <person name="McGregor P.A."/>
            <person name="Hong C."/>
            <person name="Park K.H."/>
            <person name="Akmal A."/>
            <person name="Feldman A."/>
            <person name="Lin J.S."/>
            <person name="Chang W.E."/>
            <person name="Higgs B.W."/>
            <person name="Demirev P."/>
            <person name="Lindquist J."/>
            <person name="Liem A."/>
            <person name="Fochler E."/>
            <person name="Read T.D."/>
            <person name="Tapia R."/>
            <person name="Johnson S."/>
            <person name="Bishop-Lilly K.A."/>
            <person name="Detter C."/>
            <person name="Han C."/>
            <person name="Sozhamannan S."/>
            <person name="Rosenzweig C.N."/>
            <person name="Skowronski E.W."/>
        </authorList>
    </citation>
    <scope>NUCLEOTIDE SEQUENCE [LARGE SCALE GENOMIC DNA]</scope>
    <source>
        <strain evidence="3 4">PIT1</strain>
    </source>
</reference>
<gene>
    <name evidence="3" type="ORF">CWI83_06225</name>
</gene>
<proteinExistence type="predicted"/>
<dbReference type="AlphaFoldDB" id="A0A432ZKV6"/>
<evidence type="ECO:0000259" key="2">
    <source>
        <dbReference type="Pfam" id="PF00266"/>
    </source>
</evidence>
<evidence type="ECO:0000256" key="1">
    <source>
        <dbReference type="ARBA" id="ARBA00022898"/>
    </source>
</evidence>
<comment type="caution">
    <text evidence="3">The sequence shown here is derived from an EMBL/GenBank/DDBJ whole genome shotgun (WGS) entry which is preliminary data.</text>
</comment>
<dbReference type="InterPro" id="IPR000192">
    <property type="entry name" value="Aminotrans_V_dom"/>
</dbReference>
<sequence length="389" mass="44504">MSYKSHYRHFFELHPQQLHCAPHSHHYWPDVTRKAQLEYWDDSAVGVDHKWDKIFGEKVPHVQQRLAQLLNYPAPEQFVFAPNTHELLYRVISAFAQDQPLRILTTDSEFHSFSRQVRRLAERPQVAVTVVATEPFDSFASRWSDALAGAAHDLIFCSQVYFNSGVIAPWVETWLDQVPSDTQIIIDGYHGCGAIETDLSRVADRVFYLAGSYKYLQAGEGCCFMSVPRDCSLRPEYTGWFADFNSLAKPQQGPIDYANDGFRFAGATQDFSALYRLAAVLDWWHQEGLTVAQIHRHVQTQQQAFLAVLDVAQHPVLNRSRLLHNGLAEHGHFYTFELDSAEQVSELAVQLQQAGIATDYRYKRLRFGFALYHDPEDFHVLTQALSKVG</sequence>
<dbReference type="GO" id="GO:0016829">
    <property type="term" value="F:lyase activity"/>
    <property type="evidence" value="ECO:0007669"/>
    <property type="project" value="UniProtKB-KW"/>
</dbReference>
<organism evidence="3 4">
    <name type="scientific">Pseudidiomarina taiwanensis</name>
    <dbReference type="NCBI Taxonomy" id="337250"/>
    <lineage>
        <taxon>Bacteria</taxon>
        <taxon>Pseudomonadati</taxon>
        <taxon>Pseudomonadota</taxon>
        <taxon>Gammaproteobacteria</taxon>
        <taxon>Alteromonadales</taxon>
        <taxon>Idiomarinaceae</taxon>
        <taxon>Pseudidiomarina</taxon>
    </lineage>
</organism>
<dbReference type="Gene3D" id="3.40.640.10">
    <property type="entry name" value="Type I PLP-dependent aspartate aminotransferase-like (Major domain)"/>
    <property type="match status" value="1"/>
</dbReference>
<evidence type="ECO:0000313" key="4">
    <source>
        <dbReference type="Proteomes" id="UP000288279"/>
    </source>
</evidence>
<dbReference type="Pfam" id="PF00266">
    <property type="entry name" value="Aminotran_5"/>
    <property type="match status" value="1"/>
</dbReference>
<keyword evidence="1" id="KW-0663">Pyridoxal phosphate</keyword>
<dbReference type="RefSeq" id="WP_126827192.1">
    <property type="nucleotide sequence ID" value="NZ_PIQG01000002.1"/>
</dbReference>
<dbReference type="InterPro" id="IPR015422">
    <property type="entry name" value="PyrdxlP-dep_Trfase_small"/>
</dbReference>
<dbReference type="InterPro" id="IPR015421">
    <property type="entry name" value="PyrdxlP-dep_Trfase_major"/>
</dbReference>
<protein>
    <submittedName>
        <fullName evidence="3">Selenocysteine lyase</fullName>
    </submittedName>
</protein>
<dbReference type="OrthoDB" id="5501089at2"/>
<keyword evidence="3" id="KW-0456">Lyase</keyword>
<name>A0A432ZKV6_9GAMM</name>
<dbReference type="SUPFAM" id="SSF53383">
    <property type="entry name" value="PLP-dependent transferases"/>
    <property type="match status" value="1"/>
</dbReference>
<keyword evidence="4" id="KW-1185">Reference proteome</keyword>
<dbReference type="Gene3D" id="3.90.1150.10">
    <property type="entry name" value="Aspartate Aminotransferase, domain 1"/>
    <property type="match status" value="1"/>
</dbReference>
<accession>A0A432ZKV6</accession>